<dbReference type="AlphaFoldDB" id="A0A7C3RE22"/>
<organism evidence="2">
    <name type="scientific">Archaeoglobus fulgidus</name>
    <dbReference type="NCBI Taxonomy" id="2234"/>
    <lineage>
        <taxon>Archaea</taxon>
        <taxon>Methanobacteriati</taxon>
        <taxon>Methanobacteriota</taxon>
        <taxon>Archaeoglobi</taxon>
        <taxon>Archaeoglobales</taxon>
        <taxon>Archaeoglobaceae</taxon>
        <taxon>Archaeoglobus</taxon>
    </lineage>
</organism>
<dbReference type="InterPro" id="IPR014710">
    <property type="entry name" value="RmlC-like_jellyroll"/>
</dbReference>
<dbReference type="Pfam" id="PF07883">
    <property type="entry name" value="Cupin_2"/>
    <property type="match status" value="1"/>
</dbReference>
<dbReference type="SUPFAM" id="SSF51182">
    <property type="entry name" value="RmlC-like cupins"/>
    <property type="match status" value="1"/>
</dbReference>
<protein>
    <submittedName>
        <fullName evidence="2">Cupin domain-containing protein</fullName>
    </submittedName>
</protein>
<reference evidence="2" key="1">
    <citation type="journal article" date="2020" name="mSystems">
        <title>Genome- and Community-Level Interaction Insights into Carbon Utilization and Element Cycling Functions of Hydrothermarchaeota in Hydrothermal Sediment.</title>
        <authorList>
            <person name="Zhou Z."/>
            <person name="Liu Y."/>
            <person name="Xu W."/>
            <person name="Pan J."/>
            <person name="Luo Z.H."/>
            <person name="Li M."/>
        </authorList>
    </citation>
    <scope>NUCLEOTIDE SEQUENCE [LARGE SCALE GENOMIC DNA]</scope>
    <source>
        <strain evidence="2">SpSt-87</strain>
    </source>
</reference>
<evidence type="ECO:0000259" key="1">
    <source>
        <dbReference type="Pfam" id="PF07883"/>
    </source>
</evidence>
<dbReference type="InterPro" id="IPR011051">
    <property type="entry name" value="RmlC_Cupin_sf"/>
</dbReference>
<feature type="domain" description="Cupin type-2" evidence="1">
    <location>
        <begin position="51"/>
        <end position="118"/>
    </location>
</feature>
<comment type="caution">
    <text evidence="2">The sequence shown here is derived from an EMBL/GenBank/DDBJ whole genome shotgun (WGS) entry which is preliminary data.</text>
</comment>
<dbReference type="CDD" id="cd02209">
    <property type="entry name" value="cupin_XRE_C"/>
    <property type="match status" value="1"/>
</dbReference>
<name>A0A7C3RE22_ARCFL</name>
<sequence>MIPHMQIGLFRKLTRFFMNVIIRREGEGEVVEGRGFRHTVKVRTERMVVILTEIDPGAETDFYEHEGEEFRFVLYGKLECNVGGFIYELGWRDSMLHTSAIPHKVRNIGKEKAIYLTVCSPPSNVLSD</sequence>
<dbReference type="EMBL" id="DTLB01000046">
    <property type="protein sequence ID" value="HFW32801.1"/>
    <property type="molecule type" value="Genomic_DNA"/>
</dbReference>
<dbReference type="InterPro" id="IPR013096">
    <property type="entry name" value="Cupin_2"/>
</dbReference>
<accession>A0A7C3RE22</accession>
<evidence type="ECO:0000313" key="2">
    <source>
        <dbReference type="EMBL" id="HFW32801.1"/>
    </source>
</evidence>
<gene>
    <name evidence="2" type="ORF">ENW66_07650</name>
</gene>
<proteinExistence type="predicted"/>
<dbReference type="Gene3D" id="2.60.120.10">
    <property type="entry name" value="Jelly Rolls"/>
    <property type="match status" value="1"/>
</dbReference>